<dbReference type="Proteomes" id="UP001165085">
    <property type="component" value="Unassembled WGS sequence"/>
</dbReference>
<comment type="caution">
    <text evidence="2">The sequence shown here is derived from an EMBL/GenBank/DDBJ whole genome shotgun (WGS) entry which is preliminary data.</text>
</comment>
<sequence length="159" mass="17135">MPRYAPLILLTFAVMFARSFTIPFLQHPPSPSSTSLSSKSSSPIRRTLLTTSSLSILFPLTSSAKEVDCLTDCVKNCKVLAPLDKSSYCLDSCTEYCADPEREDGLSGSKSSEKGEYGILGGGFGQGTVTKGNDKPPQVKLPFLDFETEKGKKLIGEAK</sequence>
<dbReference type="AlphaFoldDB" id="A0A9W7ER48"/>
<reference evidence="3" key="1">
    <citation type="journal article" date="2023" name="Commun. Biol.">
        <title>Genome analysis of Parmales, the sister group of diatoms, reveals the evolutionary specialization of diatoms from phago-mixotrophs to photoautotrophs.</title>
        <authorList>
            <person name="Ban H."/>
            <person name="Sato S."/>
            <person name="Yoshikawa S."/>
            <person name="Yamada K."/>
            <person name="Nakamura Y."/>
            <person name="Ichinomiya M."/>
            <person name="Sato N."/>
            <person name="Blanc-Mathieu R."/>
            <person name="Endo H."/>
            <person name="Kuwata A."/>
            <person name="Ogata H."/>
        </authorList>
    </citation>
    <scope>NUCLEOTIDE SEQUENCE [LARGE SCALE GENOMIC DNA]</scope>
    <source>
        <strain evidence="3">NIES 3701</strain>
    </source>
</reference>
<name>A0A9W7ER48_9STRA</name>
<keyword evidence="3" id="KW-1185">Reference proteome</keyword>
<feature type="chain" id="PRO_5040820897" evidence="1">
    <location>
        <begin position="22"/>
        <end position="159"/>
    </location>
</feature>
<feature type="signal peptide" evidence="1">
    <location>
        <begin position="1"/>
        <end position="21"/>
    </location>
</feature>
<dbReference type="OrthoDB" id="204729at2759"/>
<accession>A0A9W7ER48</accession>
<evidence type="ECO:0000313" key="2">
    <source>
        <dbReference type="EMBL" id="GMH86683.1"/>
    </source>
</evidence>
<dbReference type="EMBL" id="BRXY01000317">
    <property type="protein sequence ID" value="GMH86683.1"/>
    <property type="molecule type" value="Genomic_DNA"/>
</dbReference>
<keyword evidence="1" id="KW-0732">Signal</keyword>
<protein>
    <submittedName>
        <fullName evidence="2">Uncharacterized protein</fullName>
    </submittedName>
</protein>
<gene>
    <name evidence="2" type="ORF">TrST_g13932</name>
</gene>
<proteinExistence type="predicted"/>
<evidence type="ECO:0000256" key="1">
    <source>
        <dbReference type="SAM" id="SignalP"/>
    </source>
</evidence>
<organism evidence="2 3">
    <name type="scientific">Triparma strigata</name>
    <dbReference type="NCBI Taxonomy" id="1606541"/>
    <lineage>
        <taxon>Eukaryota</taxon>
        <taxon>Sar</taxon>
        <taxon>Stramenopiles</taxon>
        <taxon>Ochrophyta</taxon>
        <taxon>Bolidophyceae</taxon>
        <taxon>Parmales</taxon>
        <taxon>Triparmaceae</taxon>
        <taxon>Triparma</taxon>
    </lineage>
</organism>
<evidence type="ECO:0000313" key="3">
    <source>
        <dbReference type="Proteomes" id="UP001165085"/>
    </source>
</evidence>